<dbReference type="STRING" id="57577.A0A2K3P5I5"/>
<evidence type="ECO:0000256" key="4">
    <source>
        <dbReference type="ARBA" id="ARBA00023306"/>
    </source>
</evidence>
<protein>
    <recommendedName>
        <fullName evidence="5">B-like cyclin</fullName>
    </recommendedName>
</protein>
<reference evidence="8 9" key="1">
    <citation type="journal article" date="2014" name="Am. J. Bot.">
        <title>Genome assembly and annotation for red clover (Trifolium pratense; Fabaceae).</title>
        <authorList>
            <person name="Istvanek J."/>
            <person name="Jaros M."/>
            <person name="Krenek A."/>
            <person name="Repkova J."/>
        </authorList>
    </citation>
    <scope>NUCLEOTIDE SEQUENCE [LARGE SCALE GENOMIC DNA]</scope>
    <source>
        <strain evidence="9">cv. Tatra</strain>
        <tissue evidence="8">Young leaves</tissue>
    </source>
</reference>
<evidence type="ECO:0000259" key="7">
    <source>
        <dbReference type="Pfam" id="PF02984"/>
    </source>
</evidence>
<reference evidence="8 9" key="2">
    <citation type="journal article" date="2017" name="Front. Plant Sci.">
        <title>Gene Classification and Mining of Molecular Markers Useful in Red Clover (Trifolium pratense) Breeding.</title>
        <authorList>
            <person name="Istvanek J."/>
            <person name="Dluhosova J."/>
            <person name="Dluhos P."/>
            <person name="Patkova L."/>
            <person name="Nedelnik J."/>
            <person name="Repkova J."/>
        </authorList>
    </citation>
    <scope>NUCLEOTIDE SEQUENCE [LARGE SCALE GENOMIC DNA]</scope>
    <source>
        <strain evidence="9">cv. Tatra</strain>
        <tissue evidence="8">Young leaves</tissue>
    </source>
</reference>
<dbReference type="InterPro" id="IPR036915">
    <property type="entry name" value="Cyclin-like_sf"/>
</dbReference>
<feature type="domain" description="Cyclin N-terminal" evidence="6">
    <location>
        <begin position="18"/>
        <end position="150"/>
    </location>
</feature>
<evidence type="ECO:0000256" key="3">
    <source>
        <dbReference type="ARBA" id="ARBA00023127"/>
    </source>
</evidence>
<comment type="caution">
    <text evidence="8">The sequence shown here is derived from an EMBL/GenBank/DDBJ whole genome shotgun (WGS) entry which is preliminary data.</text>
</comment>
<sequence>MYSEPEFPYPCSRKDMETIKYYFDEETEFMAAPNFFDDDRNILIRRNAVSIIAKVTKKDVSDAYVPYLAMNYFDRFVSRYNIKYVEGRTDTEKVRLIAITCLTISAKMRIDSFSFDQFLSDLYRDMNLMINHQTIMRMELLILQVLSWKMKSVTALCFLNHYYPHFRQFRGFKRRSINEIIVQAQGEHTFVDYIPSHIAFSAFLAAANIAYPLKYKEIAEDIESKLNDQGQVKECAKKMIDLCRRLNILIDTPRSGIHSASGQVVELPQEETKEAGTPEIKEIQQNNSKAVVVDDSSEEEEDEERTALIDKRRQDIGKMETSQLQVQEGWEKLSDKKDVASEETETSISEIEEELVEPKKLMNFELKWATDVPSLEAHQRDSTIISLRIPGTGNNINIGCGTCNIS</sequence>
<evidence type="ECO:0000259" key="6">
    <source>
        <dbReference type="Pfam" id="PF00134"/>
    </source>
</evidence>
<evidence type="ECO:0000256" key="2">
    <source>
        <dbReference type="ARBA" id="ARBA00022618"/>
    </source>
</evidence>
<dbReference type="EMBL" id="ASHM01003892">
    <property type="protein sequence ID" value="PNY10541.1"/>
    <property type="molecule type" value="Genomic_DNA"/>
</dbReference>
<keyword evidence="3" id="KW-0195">Cyclin</keyword>
<dbReference type="AlphaFoldDB" id="A0A2K3P5I5"/>
<dbReference type="Pfam" id="PF02984">
    <property type="entry name" value="Cyclin_C"/>
    <property type="match status" value="1"/>
</dbReference>
<evidence type="ECO:0000313" key="8">
    <source>
        <dbReference type="EMBL" id="PNY10541.1"/>
    </source>
</evidence>
<dbReference type="PANTHER" id="PTHR10177">
    <property type="entry name" value="CYCLINS"/>
    <property type="match status" value="1"/>
</dbReference>
<name>A0A2K3P5I5_TRIPR</name>
<comment type="subunit">
    <text evidence="1">Interacts with the CDC2 protein kinase to form a serine/threonine kinase holoenzyme complex also known as maturation promoting factor (MPF). The cyclin subunit imparts substrate specificity to the complex.</text>
</comment>
<dbReference type="GO" id="GO:0051301">
    <property type="term" value="P:cell division"/>
    <property type="evidence" value="ECO:0007669"/>
    <property type="project" value="UniProtKB-KW"/>
</dbReference>
<dbReference type="InterPro" id="IPR039361">
    <property type="entry name" value="Cyclin"/>
</dbReference>
<proteinExistence type="predicted"/>
<dbReference type="Pfam" id="PF00134">
    <property type="entry name" value="Cyclin_N"/>
    <property type="match status" value="1"/>
</dbReference>
<evidence type="ECO:0000256" key="1">
    <source>
        <dbReference type="ARBA" id="ARBA00011177"/>
    </source>
</evidence>
<feature type="domain" description="Cyclin C-terminal" evidence="7">
    <location>
        <begin position="153"/>
        <end position="244"/>
    </location>
</feature>
<keyword evidence="4" id="KW-0131">Cell cycle</keyword>
<dbReference type="InterPro" id="IPR006671">
    <property type="entry name" value="Cyclin_N"/>
</dbReference>
<dbReference type="Proteomes" id="UP000236291">
    <property type="component" value="Unassembled WGS sequence"/>
</dbReference>
<dbReference type="Gene3D" id="1.10.472.10">
    <property type="entry name" value="Cyclin-like"/>
    <property type="match status" value="2"/>
</dbReference>
<gene>
    <name evidence="8" type="ORF">L195_g007123</name>
</gene>
<accession>A0A2K3P5I5</accession>
<organism evidence="8 9">
    <name type="scientific">Trifolium pratense</name>
    <name type="common">Red clover</name>
    <dbReference type="NCBI Taxonomy" id="57577"/>
    <lineage>
        <taxon>Eukaryota</taxon>
        <taxon>Viridiplantae</taxon>
        <taxon>Streptophyta</taxon>
        <taxon>Embryophyta</taxon>
        <taxon>Tracheophyta</taxon>
        <taxon>Spermatophyta</taxon>
        <taxon>Magnoliopsida</taxon>
        <taxon>eudicotyledons</taxon>
        <taxon>Gunneridae</taxon>
        <taxon>Pentapetalae</taxon>
        <taxon>rosids</taxon>
        <taxon>fabids</taxon>
        <taxon>Fabales</taxon>
        <taxon>Fabaceae</taxon>
        <taxon>Papilionoideae</taxon>
        <taxon>50 kb inversion clade</taxon>
        <taxon>NPAAA clade</taxon>
        <taxon>Hologalegina</taxon>
        <taxon>IRL clade</taxon>
        <taxon>Trifolieae</taxon>
        <taxon>Trifolium</taxon>
    </lineage>
</organism>
<dbReference type="SUPFAM" id="SSF47954">
    <property type="entry name" value="Cyclin-like"/>
    <property type="match status" value="1"/>
</dbReference>
<dbReference type="InterPro" id="IPR004367">
    <property type="entry name" value="Cyclin_C-dom"/>
</dbReference>
<keyword evidence="2" id="KW-0132">Cell division</keyword>
<evidence type="ECO:0000256" key="5">
    <source>
        <dbReference type="ARBA" id="ARBA00032263"/>
    </source>
</evidence>
<evidence type="ECO:0000313" key="9">
    <source>
        <dbReference type="Proteomes" id="UP000236291"/>
    </source>
</evidence>